<keyword evidence="1" id="KW-0004">4Fe-4S</keyword>
<dbReference type="GO" id="GO:0051539">
    <property type="term" value="F:4 iron, 4 sulfur cluster binding"/>
    <property type="evidence" value="ECO:0007669"/>
    <property type="project" value="UniProtKB-KW"/>
</dbReference>
<dbReference type="EMBL" id="FPHK01000028">
    <property type="protein sequence ID" value="SFV57484.1"/>
    <property type="molecule type" value="Genomic_DNA"/>
</dbReference>
<gene>
    <name evidence="6" type="ORF">MNB_SM-6-871</name>
</gene>
<dbReference type="SUPFAM" id="SSF54862">
    <property type="entry name" value="4Fe-4S ferredoxins"/>
    <property type="match status" value="2"/>
</dbReference>
<dbReference type="PANTHER" id="PTHR43687:SF1">
    <property type="entry name" value="FERREDOXIN III"/>
    <property type="match status" value="1"/>
</dbReference>
<evidence type="ECO:0000256" key="1">
    <source>
        <dbReference type="ARBA" id="ARBA00022485"/>
    </source>
</evidence>
<sequence length="366" mass="40597">MSLLTLDISKCVHTSNKFSICNKCVEACPVDTIKISEGVVSFTPSECVGCGGCDAVCPTAAYDLDDFKPINYALGFLENDKEIISCRDELPCIAALSVEELLSMALISPQKIVADIGACKECAIADKNLPLIEERIEEVNFLLEAMEQEKSIALEALNIIIENEAKEMLSRRKLLSKEGLKKAVSIKQQFENEVASTDTALKIHSVTSEDIAKIKQKSIPDRRSLLLMAMKRAKVPETFHTIDVADISFISQKDLDESSCTNCQMCYRICPTGALSSDGKGSVINFNPLSCVQCHSCHDVCEPDSLTLRPTFSLTNFFEPKIETLVRFTIKRCDECGNFFAYQGGEVLCRRCQIEEEEARELWGVK</sequence>
<evidence type="ECO:0000256" key="3">
    <source>
        <dbReference type="ARBA" id="ARBA00023004"/>
    </source>
</evidence>
<dbReference type="PROSITE" id="PS00198">
    <property type="entry name" value="4FE4S_FER_1"/>
    <property type="match status" value="2"/>
</dbReference>
<keyword evidence="2" id="KW-0479">Metal-binding</keyword>
<keyword evidence="4" id="KW-0411">Iron-sulfur</keyword>
<dbReference type="PANTHER" id="PTHR43687">
    <property type="entry name" value="ADENYLYLSULFATE REDUCTASE, BETA SUBUNIT"/>
    <property type="match status" value="1"/>
</dbReference>
<feature type="domain" description="4Fe-4S ferredoxin-type" evidence="5">
    <location>
        <begin position="251"/>
        <end position="280"/>
    </location>
</feature>
<dbReference type="AlphaFoldDB" id="A0A1W1BVH5"/>
<feature type="domain" description="4Fe-4S ferredoxin-type" evidence="5">
    <location>
        <begin position="38"/>
        <end position="67"/>
    </location>
</feature>
<reference evidence="6" key="1">
    <citation type="submission" date="2016-10" db="EMBL/GenBank/DDBJ databases">
        <authorList>
            <person name="de Groot N.N."/>
        </authorList>
    </citation>
    <scope>NUCLEOTIDE SEQUENCE</scope>
</reference>
<dbReference type="Pfam" id="PF13237">
    <property type="entry name" value="Fer4_10"/>
    <property type="match status" value="1"/>
</dbReference>
<evidence type="ECO:0000256" key="2">
    <source>
        <dbReference type="ARBA" id="ARBA00022723"/>
    </source>
</evidence>
<dbReference type="Pfam" id="PF12838">
    <property type="entry name" value="Fer4_7"/>
    <property type="match status" value="1"/>
</dbReference>
<dbReference type="InterPro" id="IPR050572">
    <property type="entry name" value="Fe-S_Ferredoxin"/>
</dbReference>
<dbReference type="Gene3D" id="3.30.70.20">
    <property type="match status" value="2"/>
</dbReference>
<protein>
    <submittedName>
        <fullName evidence="6">4Fe-4S ferredoxin, iron-sulfur binding</fullName>
    </submittedName>
</protein>
<dbReference type="InterPro" id="IPR017896">
    <property type="entry name" value="4Fe4S_Fe-S-bd"/>
</dbReference>
<name>A0A1W1BVH5_9ZZZZ</name>
<organism evidence="6">
    <name type="scientific">hydrothermal vent metagenome</name>
    <dbReference type="NCBI Taxonomy" id="652676"/>
    <lineage>
        <taxon>unclassified sequences</taxon>
        <taxon>metagenomes</taxon>
        <taxon>ecological metagenomes</taxon>
    </lineage>
</organism>
<proteinExistence type="predicted"/>
<evidence type="ECO:0000256" key="4">
    <source>
        <dbReference type="ARBA" id="ARBA00023014"/>
    </source>
</evidence>
<accession>A0A1W1BVH5</accession>
<dbReference type="PROSITE" id="PS51379">
    <property type="entry name" value="4FE4S_FER_2"/>
    <property type="match status" value="3"/>
</dbReference>
<dbReference type="GO" id="GO:0046872">
    <property type="term" value="F:metal ion binding"/>
    <property type="evidence" value="ECO:0007669"/>
    <property type="project" value="UniProtKB-KW"/>
</dbReference>
<feature type="domain" description="4Fe-4S ferredoxin-type" evidence="5">
    <location>
        <begin position="282"/>
        <end position="311"/>
    </location>
</feature>
<dbReference type="InterPro" id="IPR017900">
    <property type="entry name" value="4Fe4S_Fe_S_CS"/>
</dbReference>
<evidence type="ECO:0000313" key="6">
    <source>
        <dbReference type="EMBL" id="SFV57484.1"/>
    </source>
</evidence>
<keyword evidence="3" id="KW-0408">Iron</keyword>
<evidence type="ECO:0000259" key="5">
    <source>
        <dbReference type="PROSITE" id="PS51379"/>
    </source>
</evidence>